<dbReference type="InterPro" id="IPR006076">
    <property type="entry name" value="FAD-dep_OxRdtase"/>
</dbReference>
<dbReference type="PANTHER" id="PTHR13847">
    <property type="entry name" value="SARCOSINE DEHYDROGENASE-RELATED"/>
    <property type="match status" value="1"/>
</dbReference>
<evidence type="ECO:0000313" key="3">
    <source>
        <dbReference type="Proteomes" id="UP000287519"/>
    </source>
</evidence>
<organism evidence="2 3">
    <name type="scientific">Rhodococcus wratislaviensis</name>
    <name type="common">Tsukamurella wratislaviensis</name>
    <dbReference type="NCBI Taxonomy" id="44752"/>
    <lineage>
        <taxon>Bacteria</taxon>
        <taxon>Bacillati</taxon>
        <taxon>Actinomycetota</taxon>
        <taxon>Actinomycetes</taxon>
        <taxon>Mycobacteriales</taxon>
        <taxon>Nocardiaceae</taxon>
        <taxon>Rhodococcus</taxon>
    </lineage>
</organism>
<dbReference type="SUPFAM" id="SSF51905">
    <property type="entry name" value="FAD/NAD(P)-binding domain"/>
    <property type="match status" value="1"/>
</dbReference>
<evidence type="ECO:0000259" key="1">
    <source>
        <dbReference type="Pfam" id="PF01266"/>
    </source>
</evidence>
<dbReference type="Gene3D" id="3.50.50.60">
    <property type="entry name" value="FAD/NAD(P)-binding domain"/>
    <property type="match status" value="1"/>
</dbReference>
<proteinExistence type="predicted"/>
<dbReference type="AlphaFoldDB" id="A0A402C5Q8"/>
<name>A0A402C5Q8_RHOWR</name>
<accession>A0A402C5Q8</accession>
<feature type="domain" description="FAD dependent oxidoreductase" evidence="1">
    <location>
        <begin position="32"/>
        <end position="375"/>
    </location>
</feature>
<dbReference type="Pfam" id="PF01266">
    <property type="entry name" value="DAO"/>
    <property type="match status" value="1"/>
</dbReference>
<dbReference type="Proteomes" id="UP000287519">
    <property type="component" value="Unassembled WGS sequence"/>
</dbReference>
<evidence type="ECO:0000313" key="2">
    <source>
        <dbReference type="EMBL" id="GCE38975.1"/>
    </source>
</evidence>
<protein>
    <submittedName>
        <fullName evidence="2">FAD dependent oxidoreductase</fullName>
    </submittedName>
</protein>
<dbReference type="Gene3D" id="3.30.9.10">
    <property type="entry name" value="D-Amino Acid Oxidase, subunit A, domain 2"/>
    <property type="match status" value="1"/>
</dbReference>
<gene>
    <name evidence="2" type="ORF">Rhow_002499</name>
</gene>
<comment type="caution">
    <text evidence="2">The sequence shown here is derived from an EMBL/GenBank/DDBJ whole genome shotgun (WGS) entry which is preliminary data.</text>
</comment>
<dbReference type="InterPro" id="IPR036188">
    <property type="entry name" value="FAD/NAD-bd_sf"/>
</dbReference>
<reference evidence="2 3" key="1">
    <citation type="submission" date="2018-11" db="EMBL/GenBank/DDBJ databases">
        <title>Microbial catabolism of amino acid.</title>
        <authorList>
            <person name="Hibi M."/>
            <person name="Ogawa J."/>
        </authorList>
    </citation>
    <scope>NUCLEOTIDE SEQUENCE [LARGE SCALE GENOMIC DNA]</scope>
    <source>
        <strain evidence="2 3">C31-06</strain>
    </source>
</reference>
<sequence>MSVMDSRCAWDDDPVVAAWAGLPQLESRLTADACVVGLGGSGLAAVEELTARGLTVVGLDSGRVASGAAGRNGGFLLGGPAAFLHSSVAAWGAASVDLYRATLAELDHLADMLGTDVIARTGSIRLAGLPGDPVGDAEAAERAAELEDCHALAQALRGNAIAVEPYDEELGQGIFLPDDAATNPSRRALGLASILRNSASLYENSPVTSLESGVVHTGHGTVSAPVILVAVDGKLEQVLPELAGRVRTARLQMLGTAPGLPPRLPCPVYGRWGYDYAQQSADGRLLVGGGRDLFADEEWTSGTEPTRPVQSHIERVAERMAGRPVSVTRRWAASVGFTPDGRPRCCEVRPGVFAVGGYNGTGNLVGPVAARAAVALALDGIAPPSYLVASVAD</sequence>
<dbReference type="GO" id="GO:0005737">
    <property type="term" value="C:cytoplasm"/>
    <property type="evidence" value="ECO:0007669"/>
    <property type="project" value="TreeGrafter"/>
</dbReference>
<keyword evidence="3" id="KW-1185">Reference proteome</keyword>
<dbReference type="EMBL" id="BHYM01000023">
    <property type="protein sequence ID" value="GCE38975.1"/>
    <property type="molecule type" value="Genomic_DNA"/>
</dbReference>